<comment type="caution">
    <text evidence="2">The sequence shown here is derived from an EMBL/GenBank/DDBJ whole genome shotgun (WGS) entry which is preliminary data.</text>
</comment>
<accession>A0A4Q1TLU6</accession>
<feature type="region of interest" description="Disordered" evidence="1">
    <location>
        <begin position="249"/>
        <end position="321"/>
    </location>
</feature>
<dbReference type="AlphaFoldDB" id="A0A4Q1TLU6"/>
<feature type="compositionally biased region" description="Basic residues" evidence="1">
    <location>
        <begin position="425"/>
        <end position="434"/>
    </location>
</feature>
<feature type="compositionally biased region" description="Basic and acidic residues" evidence="1">
    <location>
        <begin position="415"/>
        <end position="424"/>
    </location>
</feature>
<proteinExistence type="predicted"/>
<sequence>MAAPHLAPDVRPNSEYTADNQCVAHAMDVAGQYAAQVHFLGVIAGVYGAEQQREAVEKIKAAVSDLIKETSGVLNKINNMANDAALGWGGGLLDNYFAVGEWFERNLMFDGDAMADETAKLRAEHLSEAKRAEARKRFLRDWNTLKDQIVGYAKKTYDEIKQLCLNGQWKVALCKFGIDLAFAVLESAVIAAVAAVTAGAGAVAARVGLTAIKRGEKFAVSLIRKDRPGKAFELGDVKNSDLSEAERRILGSDNQGSTVPDPKQGPAEVADDAAAKKAKQQQSGKEARTNGQDGENFYKDTRGGRALQNDSGNGIDNIKDDPLTFNEIKTSTRGDYSMYGEELLGGEHFVKSRLDAMRRGAKPYQNMSKEDRTYAGSLLKRLNAGESATYNKVKLKKTDDGRIVEDGVEPWKRDDKAFKAWRDKKEKKRTRRAERRAAEKAAETPPSTGPPASIQ</sequence>
<dbReference type="RefSeq" id="WP_129421082.1">
    <property type="nucleotide sequence ID" value="NZ_MZMU01000018.1"/>
</dbReference>
<evidence type="ECO:0000256" key="1">
    <source>
        <dbReference type="SAM" id="MobiDB-lite"/>
    </source>
</evidence>
<evidence type="ECO:0000313" key="3">
    <source>
        <dbReference type="Proteomes" id="UP000290767"/>
    </source>
</evidence>
<dbReference type="Proteomes" id="UP000290767">
    <property type="component" value="Unassembled WGS sequence"/>
</dbReference>
<gene>
    <name evidence="2" type="ORF">B5P46_24825</name>
</gene>
<feature type="region of interest" description="Disordered" evidence="1">
    <location>
        <begin position="415"/>
        <end position="455"/>
    </location>
</feature>
<organism evidence="2 3">
    <name type="scientific">Rhizobium leguminosarum</name>
    <dbReference type="NCBI Taxonomy" id="384"/>
    <lineage>
        <taxon>Bacteria</taxon>
        <taxon>Pseudomonadati</taxon>
        <taxon>Pseudomonadota</taxon>
        <taxon>Alphaproteobacteria</taxon>
        <taxon>Hyphomicrobiales</taxon>
        <taxon>Rhizobiaceae</taxon>
        <taxon>Rhizobium/Agrobacterium group</taxon>
        <taxon>Rhizobium</taxon>
    </lineage>
</organism>
<evidence type="ECO:0000313" key="2">
    <source>
        <dbReference type="EMBL" id="RXT19549.1"/>
    </source>
</evidence>
<reference evidence="2 3" key="1">
    <citation type="submission" date="2017-03" db="EMBL/GenBank/DDBJ databases">
        <authorList>
            <person name="Safronova V.I."/>
            <person name="Sazanova A.L."/>
            <person name="Chirak E.R."/>
        </authorList>
    </citation>
    <scope>NUCLEOTIDE SEQUENCE [LARGE SCALE GENOMIC DNA]</scope>
    <source>
        <strain evidence="2 3">Tri-43</strain>
    </source>
</reference>
<protein>
    <submittedName>
        <fullName evidence="2">Uncharacterized protein</fullName>
    </submittedName>
</protein>
<name>A0A4Q1TLU6_RHILE</name>
<dbReference type="EMBL" id="MZMU01000018">
    <property type="protein sequence ID" value="RXT19549.1"/>
    <property type="molecule type" value="Genomic_DNA"/>
</dbReference>